<accession>A0A8T0F756</accession>
<dbReference type="EMBL" id="JABXBU010000015">
    <property type="protein sequence ID" value="KAF8786075.1"/>
    <property type="molecule type" value="Genomic_DNA"/>
</dbReference>
<organism evidence="2 3">
    <name type="scientific">Argiope bruennichi</name>
    <name type="common">Wasp spider</name>
    <name type="synonym">Aranea bruennichi</name>
    <dbReference type="NCBI Taxonomy" id="94029"/>
    <lineage>
        <taxon>Eukaryota</taxon>
        <taxon>Metazoa</taxon>
        <taxon>Ecdysozoa</taxon>
        <taxon>Arthropoda</taxon>
        <taxon>Chelicerata</taxon>
        <taxon>Arachnida</taxon>
        <taxon>Araneae</taxon>
        <taxon>Araneomorphae</taxon>
        <taxon>Entelegynae</taxon>
        <taxon>Araneoidea</taxon>
        <taxon>Araneidae</taxon>
        <taxon>Argiope</taxon>
    </lineage>
</organism>
<gene>
    <name evidence="2" type="ORF">HNY73_007840</name>
</gene>
<sequence>MLSDPLKCSPDRGDSIPKAGAKNRPEKGPLPGPFCLPAALITPGGSQIEEKVLASLGWICKAMASGKPVRPFIF</sequence>
<reference evidence="2" key="2">
    <citation type="submission" date="2020-06" db="EMBL/GenBank/DDBJ databases">
        <authorList>
            <person name="Sheffer M."/>
        </authorList>
    </citation>
    <scope>NUCLEOTIDE SEQUENCE</scope>
</reference>
<name>A0A8T0F756_ARGBR</name>
<reference evidence="2" key="1">
    <citation type="journal article" date="2020" name="bioRxiv">
        <title>Chromosome-level reference genome of the European wasp spider Argiope bruennichi: a resource for studies on range expansion and evolutionary adaptation.</title>
        <authorList>
            <person name="Sheffer M.M."/>
            <person name="Hoppe A."/>
            <person name="Krehenwinkel H."/>
            <person name="Uhl G."/>
            <person name="Kuss A.W."/>
            <person name="Jensen L."/>
            <person name="Jensen C."/>
            <person name="Gillespie R.G."/>
            <person name="Hoff K.J."/>
            <person name="Prost S."/>
        </authorList>
    </citation>
    <scope>NUCLEOTIDE SEQUENCE</scope>
</reference>
<evidence type="ECO:0000313" key="2">
    <source>
        <dbReference type="EMBL" id="KAF8786075.1"/>
    </source>
</evidence>
<evidence type="ECO:0000313" key="3">
    <source>
        <dbReference type="Proteomes" id="UP000807504"/>
    </source>
</evidence>
<dbReference type="AlphaFoldDB" id="A0A8T0F756"/>
<protein>
    <submittedName>
        <fullName evidence="2">Uncharacterized protein</fullName>
    </submittedName>
</protein>
<feature type="region of interest" description="Disordered" evidence="1">
    <location>
        <begin position="1"/>
        <end position="30"/>
    </location>
</feature>
<comment type="caution">
    <text evidence="2">The sequence shown here is derived from an EMBL/GenBank/DDBJ whole genome shotgun (WGS) entry which is preliminary data.</text>
</comment>
<dbReference type="Proteomes" id="UP000807504">
    <property type="component" value="Unassembled WGS sequence"/>
</dbReference>
<proteinExistence type="predicted"/>
<keyword evidence="3" id="KW-1185">Reference proteome</keyword>
<evidence type="ECO:0000256" key="1">
    <source>
        <dbReference type="SAM" id="MobiDB-lite"/>
    </source>
</evidence>